<dbReference type="Proteomes" id="UP000179627">
    <property type="component" value="Unassembled WGS sequence"/>
</dbReference>
<dbReference type="GO" id="GO:0016705">
    <property type="term" value="F:oxidoreductase activity, acting on paired donors, with incorporation or reduction of molecular oxygen"/>
    <property type="evidence" value="ECO:0007669"/>
    <property type="project" value="InterPro"/>
</dbReference>
<evidence type="ECO:0000313" key="3">
    <source>
        <dbReference type="EMBL" id="OHV28605.1"/>
    </source>
</evidence>
<dbReference type="Gene3D" id="3.20.20.30">
    <property type="entry name" value="Luciferase-like domain"/>
    <property type="match status" value="1"/>
</dbReference>
<evidence type="ECO:0000256" key="1">
    <source>
        <dbReference type="ARBA" id="ARBA00023002"/>
    </source>
</evidence>
<protein>
    <submittedName>
        <fullName evidence="3">LLM class F420-dependent oxidoreductase</fullName>
    </submittedName>
</protein>
<dbReference type="PANTHER" id="PTHR43244">
    <property type="match status" value="1"/>
</dbReference>
<dbReference type="PANTHER" id="PTHR43244:SF1">
    <property type="entry name" value="5,10-METHYLENETETRAHYDROMETHANOPTERIN REDUCTASE"/>
    <property type="match status" value="1"/>
</dbReference>
<feature type="domain" description="Luciferase-like" evidence="2">
    <location>
        <begin position="11"/>
        <end position="273"/>
    </location>
</feature>
<comment type="caution">
    <text evidence="3">The sequence shown here is derived from an EMBL/GenBank/DDBJ whole genome shotgun (WGS) entry which is preliminary data.</text>
</comment>
<dbReference type="EMBL" id="MBLM01000176">
    <property type="protein sequence ID" value="OHV28605.1"/>
    <property type="molecule type" value="Genomic_DNA"/>
</dbReference>
<dbReference type="InterPro" id="IPR036661">
    <property type="entry name" value="Luciferase-like_sf"/>
</dbReference>
<proteinExistence type="predicted"/>
<gene>
    <name evidence="3" type="ORF">CC117_30320</name>
</gene>
<evidence type="ECO:0000313" key="4">
    <source>
        <dbReference type="Proteomes" id="UP000179627"/>
    </source>
</evidence>
<keyword evidence="4" id="KW-1185">Reference proteome</keyword>
<dbReference type="Pfam" id="PF00296">
    <property type="entry name" value="Bac_luciferase"/>
    <property type="match status" value="1"/>
</dbReference>
<dbReference type="NCBIfam" id="TIGR03564">
    <property type="entry name" value="F420_MSMEG_4879"/>
    <property type="match status" value="1"/>
</dbReference>
<dbReference type="InterPro" id="IPR011251">
    <property type="entry name" value="Luciferase-like_dom"/>
</dbReference>
<reference evidence="4" key="1">
    <citation type="submission" date="2016-07" db="EMBL/GenBank/DDBJ databases">
        <title>Sequence Frankia sp. strain CcI1.17.</title>
        <authorList>
            <person name="Ghodhbane-Gtari F."/>
            <person name="Swanson E."/>
            <person name="Gueddou A."/>
            <person name="Morris K."/>
            <person name="Hezbri K."/>
            <person name="Ktari A."/>
            <person name="Nouioui I."/>
            <person name="Abebe-Akele F."/>
            <person name="Simpson S."/>
            <person name="Thomas K."/>
            <person name="Gtari M."/>
            <person name="Tisa L.S."/>
            <person name="Hurst S."/>
        </authorList>
    </citation>
    <scope>NUCLEOTIDE SEQUENCE [LARGE SCALE GENOMIC DNA]</scope>
    <source>
        <strain evidence="4">Cc1.17</strain>
    </source>
</reference>
<dbReference type="InterPro" id="IPR050564">
    <property type="entry name" value="F420-G6PD/mer"/>
</dbReference>
<dbReference type="SUPFAM" id="SSF51679">
    <property type="entry name" value="Bacterial luciferase-like"/>
    <property type="match status" value="1"/>
</dbReference>
<organism evidence="3 4">
    <name type="scientific">Parafrankia colletiae</name>
    <dbReference type="NCBI Taxonomy" id="573497"/>
    <lineage>
        <taxon>Bacteria</taxon>
        <taxon>Bacillati</taxon>
        <taxon>Actinomycetota</taxon>
        <taxon>Actinomycetes</taxon>
        <taxon>Frankiales</taxon>
        <taxon>Frankiaceae</taxon>
        <taxon>Parafrankia</taxon>
    </lineage>
</organism>
<name>A0A1S1Q5X3_9ACTN</name>
<evidence type="ECO:0000259" key="2">
    <source>
        <dbReference type="Pfam" id="PF00296"/>
    </source>
</evidence>
<dbReference type="CDD" id="cd01097">
    <property type="entry name" value="Tetrahydromethanopterin_reductase"/>
    <property type="match status" value="1"/>
</dbReference>
<sequence>MKIGLYVSGAGPSPDVLIDQVRAAADAGLDSAYFSQLLSWDALTVAALSARAVPGIELGTAIVQTYPRHPLALAGQALTVQAVSRAPFTLGIGPSHPQIIEGNFGYSYDQPARHIREYLSVLRPLLRGEPVDHRGQAVTASGIVDAAGVPAPSVLLSALGPVMLRTAGELADGTVTVWTGPELIGDYIAPTINRAAAAAGRLEPRIVATVVASVTDDPDGARQWVAEQLGFAASFPGYQAVLERQGRTGVAETIVAGDEDTVGQALAAYAAAGTTELVVGPIGDERARARTLDLLAGLRKDLAPAPPA</sequence>
<dbReference type="InterPro" id="IPR019910">
    <property type="entry name" value="Lucif-like_OxRdtase_MSMEG_4879"/>
</dbReference>
<dbReference type="RefSeq" id="WP_071091884.1">
    <property type="nucleotide sequence ID" value="NZ_MBLM01000176.1"/>
</dbReference>
<accession>A0A1S1Q5X3</accession>
<keyword evidence="1" id="KW-0560">Oxidoreductase</keyword>
<dbReference type="OrthoDB" id="7054907at2"/>
<dbReference type="AlphaFoldDB" id="A0A1S1Q5X3"/>